<dbReference type="PANTHER" id="PTHR11315:SF20">
    <property type="entry name" value="GAMMA-GLUTAMYL HYDROLASE"/>
    <property type="match status" value="1"/>
</dbReference>
<evidence type="ECO:0008006" key="5">
    <source>
        <dbReference type="Google" id="ProtNLM"/>
    </source>
</evidence>
<comment type="caution">
    <text evidence="2">Lacks conserved residue(s) required for the propagation of feature annotation.</text>
</comment>
<reference evidence="4" key="2">
    <citation type="submission" date="2017-12" db="EMBL/GenBank/DDBJ databases">
        <title>Genome sequence of the Bar-tailed Godwit (Limosa lapponica baueri).</title>
        <authorList>
            <person name="Lima N.C.B."/>
            <person name="Parody-Merino A.M."/>
            <person name="Battley P.F."/>
            <person name="Fidler A.E."/>
            <person name="Prosdocimi F."/>
        </authorList>
    </citation>
    <scope>NUCLEOTIDE SEQUENCE [LARGE SCALE GENOMIC DNA]</scope>
</reference>
<organism evidence="3 4">
    <name type="scientific">Limosa lapponica baueri</name>
    <dbReference type="NCBI Taxonomy" id="1758121"/>
    <lineage>
        <taxon>Eukaryota</taxon>
        <taxon>Metazoa</taxon>
        <taxon>Chordata</taxon>
        <taxon>Craniata</taxon>
        <taxon>Vertebrata</taxon>
        <taxon>Euteleostomi</taxon>
        <taxon>Archelosauria</taxon>
        <taxon>Archosauria</taxon>
        <taxon>Dinosauria</taxon>
        <taxon>Saurischia</taxon>
        <taxon>Theropoda</taxon>
        <taxon>Coelurosauria</taxon>
        <taxon>Aves</taxon>
        <taxon>Neognathae</taxon>
        <taxon>Neoaves</taxon>
        <taxon>Charadriiformes</taxon>
        <taxon>Scolopacidae</taxon>
        <taxon>Limosa</taxon>
    </lineage>
</organism>
<dbReference type="GO" id="GO:0005773">
    <property type="term" value="C:vacuole"/>
    <property type="evidence" value="ECO:0007669"/>
    <property type="project" value="TreeGrafter"/>
</dbReference>
<proteinExistence type="predicted"/>
<dbReference type="OrthoDB" id="64220at2759"/>
<accession>A0A2I0T3N2</accession>
<dbReference type="Proteomes" id="UP000233556">
    <property type="component" value="Unassembled WGS sequence"/>
</dbReference>
<dbReference type="AlphaFoldDB" id="A0A2I0T3N2"/>
<feature type="active site" description="Proton donor" evidence="1">
    <location>
        <position position="16"/>
    </location>
</feature>
<dbReference type="SUPFAM" id="SSF52317">
    <property type="entry name" value="Class I glutamine amidotransferase-like"/>
    <property type="match status" value="1"/>
</dbReference>
<gene>
    <name evidence="3" type="ORF">llap_21304</name>
</gene>
<dbReference type="Gene3D" id="3.40.50.880">
    <property type="match status" value="1"/>
</dbReference>
<evidence type="ECO:0000256" key="1">
    <source>
        <dbReference type="PIRSR" id="PIRSR615527-1"/>
    </source>
</evidence>
<dbReference type="InterPro" id="IPR015527">
    <property type="entry name" value="Pept_C26_g-glut_hydrolase"/>
</dbReference>
<dbReference type="GO" id="GO:0034722">
    <property type="term" value="F:gamma-glutamyl-peptidase activity"/>
    <property type="evidence" value="ECO:0007669"/>
    <property type="project" value="TreeGrafter"/>
</dbReference>
<dbReference type="GO" id="GO:0046900">
    <property type="term" value="P:tetrahydrofolylpolyglutamate metabolic process"/>
    <property type="evidence" value="ECO:0007669"/>
    <property type="project" value="TreeGrafter"/>
</dbReference>
<dbReference type="PANTHER" id="PTHR11315">
    <property type="entry name" value="PROTEASE FAMILY C26 GAMMA-GLUTAMYL HYDROLASE"/>
    <property type="match status" value="1"/>
</dbReference>
<evidence type="ECO:0000256" key="2">
    <source>
        <dbReference type="PROSITE-ProRule" id="PRU00607"/>
    </source>
</evidence>
<evidence type="ECO:0000313" key="3">
    <source>
        <dbReference type="EMBL" id="PKU28392.1"/>
    </source>
</evidence>
<dbReference type="PROSITE" id="PS51275">
    <property type="entry name" value="PEPTIDASE_C26_GGH"/>
    <property type="match status" value="1"/>
</dbReference>
<sequence length="85" mass="10067">MGFFPYEYPIYGVQWHPEKSPFEWKNSPGIPHSPSAVKAAYYIADFFINEASKLSEHQWGFEAYEEFSFVPHLCFVVPYKLKYHI</sequence>
<name>A0A2I0T3N2_LIMLA</name>
<evidence type="ECO:0000313" key="4">
    <source>
        <dbReference type="Proteomes" id="UP000233556"/>
    </source>
</evidence>
<protein>
    <recommendedName>
        <fullName evidence="5">Gamma-glutamyl hydrolase</fullName>
    </recommendedName>
</protein>
<dbReference type="EMBL" id="KZ520786">
    <property type="protein sequence ID" value="PKU28392.1"/>
    <property type="molecule type" value="Genomic_DNA"/>
</dbReference>
<dbReference type="InterPro" id="IPR029062">
    <property type="entry name" value="Class_I_gatase-like"/>
</dbReference>
<keyword evidence="4" id="KW-1185">Reference proteome</keyword>
<reference evidence="4" key="1">
    <citation type="submission" date="2017-11" db="EMBL/GenBank/DDBJ databases">
        <authorList>
            <person name="Lima N.C."/>
            <person name="Parody-Merino A.M."/>
            <person name="Battley P.F."/>
            <person name="Fidler A.E."/>
            <person name="Prosdocimi F."/>
        </authorList>
    </citation>
    <scope>NUCLEOTIDE SEQUENCE [LARGE SCALE GENOMIC DNA]</scope>
</reference>